<evidence type="ECO:0000313" key="6">
    <source>
        <dbReference type="Proteomes" id="UP000054350"/>
    </source>
</evidence>
<organism evidence="5 6">
    <name type="scientific">Allomyces macrogynus (strain ATCC 38327)</name>
    <name type="common">Allomyces javanicus var. macrogynus</name>
    <dbReference type="NCBI Taxonomy" id="578462"/>
    <lineage>
        <taxon>Eukaryota</taxon>
        <taxon>Fungi</taxon>
        <taxon>Fungi incertae sedis</taxon>
        <taxon>Blastocladiomycota</taxon>
        <taxon>Blastocladiomycetes</taxon>
        <taxon>Blastocladiales</taxon>
        <taxon>Blastocladiaceae</taxon>
        <taxon>Allomyces</taxon>
    </lineage>
</organism>
<dbReference type="Proteomes" id="UP000054350">
    <property type="component" value="Unassembled WGS sequence"/>
</dbReference>
<evidence type="ECO:0000256" key="1">
    <source>
        <dbReference type="ARBA" id="ARBA00022553"/>
    </source>
</evidence>
<keyword evidence="1" id="KW-0597">Phosphoprotein</keyword>
<proteinExistence type="predicted"/>
<evidence type="ECO:0000256" key="2">
    <source>
        <dbReference type="ARBA" id="ARBA00022603"/>
    </source>
</evidence>
<dbReference type="PANTHER" id="PTHR32183">
    <property type="match status" value="1"/>
</dbReference>
<dbReference type="GO" id="GO:0008757">
    <property type="term" value="F:S-adenosylmethionine-dependent methyltransferase activity"/>
    <property type="evidence" value="ECO:0007669"/>
    <property type="project" value="InterPro"/>
</dbReference>
<dbReference type="InterPro" id="IPR029063">
    <property type="entry name" value="SAM-dependent_MTases_sf"/>
</dbReference>
<keyword evidence="4" id="KW-0949">S-adenosyl-L-methionine</keyword>
<dbReference type="OrthoDB" id="276151at2759"/>
<keyword evidence="3" id="KW-0808">Transferase</keyword>
<protein>
    <recommendedName>
        <fullName evidence="7">Thiopurine S-methyltransferase</fullName>
    </recommendedName>
</protein>
<dbReference type="STRING" id="578462.A0A0L0SQ56"/>
<dbReference type="PANTHER" id="PTHR32183:SF11">
    <property type="entry name" value="THIOL METHYLTRANSFERASE 2-RELATED"/>
    <property type="match status" value="1"/>
</dbReference>
<dbReference type="VEuPathDB" id="FungiDB:AMAG_09994"/>
<dbReference type="OMA" id="RDFISVW"/>
<dbReference type="SUPFAM" id="SSF53335">
    <property type="entry name" value="S-adenosyl-L-methionine-dependent methyltransferases"/>
    <property type="match status" value="1"/>
</dbReference>
<sequence length="233" mass="24988">MTVDKSKSKLAQAAAEIGSGWEKSWQLGKTSFDKGAPPPALVKLVAEGRVPNGRALVPGCDGGHDLTVLASPSRFALGLEISPTAVIKARGTLQSNSIPDDQAAVIEADFFTFTEADLPALIASTPASGEPAGAPQFDAMFDYTFMCSFPPSWRRLWATRTAELIKPGGMLITLMGPLTTHRGGPPYSVSVELYRALLKDAFDEEEVSECESLPRCEGLEKLGVWRRKMTATS</sequence>
<evidence type="ECO:0000313" key="5">
    <source>
        <dbReference type="EMBL" id="KNE64637.1"/>
    </source>
</evidence>
<reference evidence="6" key="2">
    <citation type="submission" date="2009-11" db="EMBL/GenBank/DDBJ databases">
        <title>The Genome Sequence of Allomyces macrogynus strain ATCC 38327.</title>
        <authorList>
            <consortium name="The Broad Institute Genome Sequencing Platform"/>
            <person name="Russ C."/>
            <person name="Cuomo C."/>
            <person name="Shea T."/>
            <person name="Young S.K."/>
            <person name="Zeng Q."/>
            <person name="Koehrsen M."/>
            <person name="Haas B."/>
            <person name="Borodovsky M."/>
            <person name="Guigo R."/>
            <person name="Alvarado L."/>
            <person name="Berlin A."/>
            <person name="Borenstein D."/>
            <person name="Chen Z."/>
            <person name="Engels R."/>
            <person name="Freedman E."/>
            <person name="Gellesch M."/>
            <person name="Goldberg J."/>
            <person name="Griggs A."/>
            <person name="Gujja S."/>
            <person name="Heiman D."/>
            <person name="Hepburn T."/>
            <person name="Howarth C."/>
            <person name="Jen D."/>
            <person name="Larson L."/>
            <person name="Lewis B."/>
            <person name="Mehta T."/>
            <person name="Park D."/>
            <person name="Pearson M."/>
            <person name="Roberts A."/>
            <person name="Saif S."/>
            <person name="Shenoy N."/>
            <person name="Sisk P."/>
            <person name="Stolte C."/>
            <person name="Sykes S."/>
            <person name="Walk T."/>
            <person name="White J."/>
            <person name="Yandava C."/>
            <person name="Burger G."/>
            <person name="Gray M.W."/>
            <person name="Holland P.W.H."/>
            <person name="King N."/>
            <person name="Lang F.B.F."/>
            <person name="Roger A.J."/>
            <person name="Ruiz-Trillo I."/>
            <person name="Lander E."/>
            <person name="Nusbaum C."/>
        </authorList>
    </citation>
    <scope>NUCLEOTIDE SEQUENCE [LARGE SCALE GENOMIC DNA]</scope>
    <source>
        <strain evidence="6">ATCC 38327</strain>
    </source>
</reference>
<dbReference type="Pfam" id="PF05724">
    <property type="entry name" value="TPMT"/>
    <property type="match status" value="1"/>
</dbReference>
<dbReference type="GO" id="GO:0032259">
    <property type="term" value="P:methylation"/>
    <property type="evidence" value="ECO:0007669"/>
    <property type="project" value="UniProtKB-KW"/>
</dbReference>
<gene>
    <name evidence="5" type="ORF">AMAG_09994</name>
</gene>
<dbReference type="PROSITE" id="PS51585">
    <property type="entry name" value="SAM_MT_TPMT"/>
    <property type="match status" value="1"/>
</dbReference>
<accession>A0A0L0SQ56</accession>
<name>A0A0L0SQ56_ALLM3</name>
<dbReference type="AlphaFoldDB" id="A0A0L0SQ56"/>
<dbReference type="EMBL" id="GG745345">
    <property type="protein sequence ID" value="KNE64637.1"/>
    <property type="molecule type" value="Genomic_DNA"/>
</dbReference>
<evidence type="ECO:0008006" key="7">
    <source>
        <dbReference type="Google" id="ProtNLM"/>
    </source>
</evidence>
<evidence type="ECO:0000256" key="3">
    <source>
        <dbReference type="ARBA" id="ARBA00022679"/>
    </source>
</evidence>
<reference evidence="5 6" key="1">
    <citation type="submission" date="2009-11" db="EMBL/GenBank/DDBJ databases">
        <title>Annotation of Allomyces macrogynus ATCC 38327.</title>
        <authorList>
            <consortium name="The Broad Institute Genome Sequencing Platform"/>
            <person name="Russ C."/>
            <person name="Cuomo C."/>
            <person name="Burger G."/>
            <person name="Gray M.W."/>
            <person name="Holland P.W.H."/>
            <person name="King N."/>
            <person name="Lang F.B.F."/>
            <person name="Roger A.J."/>
            <person name="Ruiz-Trillo I."/>
            <person name="Young S.K."/>
            <person name="Zeng Q."/>
            <person name="Gargeya S."/>
            <person name="Fitzgerald M."/>
            <person name="Haas B."/>
            <person name="Abouelleil A."/>
            <person name="Alvarado L."/>
            <person name="Arachchi H.M."/>
            <person name="Berlin A."/>
            <person name="Chapman S.B."/>
            <person name="Gearin G."/>
            <person name="Goldberg J."/>
            <person name="Griggs A."/>
            <person name="Gujja S."/>
            <person name="Hansen M."/>
            <person name="Heiman D."/>
            <person name="Howarth C."/>
            <person name="Larimer J."/>
            <person name="Lui A."/>
            <person name="MacDonald P.J.P."/>
            <person name="McCowen C."/>
            <person name="Montmayeur A."/>
            <person name="Murphy C."/>
            <person name="Neiman D."/>
            <person name="Pearson M."/>
            <person name="Priest M."/>
            <person name="Roberts A."/>
            <person name="Saif S."/>
            <person name="Shea T."/>
            <person name="Sisk P."/>
            <person name="Stolte C."/>
            <person name="Sykes S."/>
            <person name="Wortman J."/>
            <person name="Nusbaum C."/>
            <person name="Birren B."/>
        </authorList>
    </citation>
    <scope>NUCLEOTIDE SEQUENCE [LARGE SCALE GENOMIC DNA]</scope>
    <source>
        <strain evidence="5 6">ATCC 38327</strain>
    </source>
</reference>
<dbReference type="InterPro" id="IPR008854">
    <property type="entry name" value="TPMT"/>
</dbReference>
<dbReference type="Gene3D" id="3.40.50.150">
    <property type="entry name" value="Vaccinia Virus protein VP39"/>
    <property type="match status" value="1"/>
</dbReference>
<keyword evidence="2" id="KW-0489">Methyltransferase</keyword>
<dbReference type="eggNOG" id="ENOG502QS1V">
    <property type="taxonomic scope" value="Eukaryota"/>
</dbReference>
<evidence type="ECO:0000256" key="4">
    <source>
        <dbReference type="ARBA" id="ARBA00022691"/>
    </source>
</evidence>
<keyword evidence="6" id="KW-1185">Reference proteome</keyword>